<feature type="chain" id="PRO_5008146511" evidence="7">
    <location>
        <begin position="24"/>
        <end position="1125"/>
    </location>
</feature>
<feature type="domain" description="Sushi" evidence="8">
    <location>
        <begin position="298"/>
        <end position="363"/>
    </location>
</feature>
<evidence type="ECO:0000256" key="1">
    <source>
        <dbReference type="ARBA" id="ARBA00004328"/>
    </source>
</evidence>
<dbReference type="InterPro" id="IPR000436">
    <property type="entry name" value="Sushi_SCR_CCP_dom"/>
</dbReference>
<evidence type="ECO:0000256" key="6">
    <source>
        <dbReference type="SAM" id="MobiDB-lite"/>
    </source>
</evidence>
<proteinExistence type="predicted"/>
<evidence type="ECO:0000313" key="10">
    <source>
        <dbReference type="WBParaSite" id="GPLIN_000328400"/>
    </source>
</evidence>
<feature type="region of interest" description="Disordered" evidence="6">
    <location>
        <begin position="1106"/>
        <end position="1125"/>
    </location>
</feature>
<keyword evidence="9" id="KW-1185">Reference proteome</keyword>
<dbReference type="CDD" id="cd00033">
    <property type="entry name" value="CCP"/>
    <property type="match status" value="1"/>
</dbReference>
<evidence type="ECO:0000256" key="7">
    <source>
        <dbReference type="SAM" id="SignalP"/>
    </source>
</evidence>
<evidence type="ECO:0000259" key="8">
    <source>
        <dbReference type="PROSITE" id="PS50923"/>
    </source>
</evidence>
<name>A0A183BRP8_GLOPA</name>
<evidence type="ECO:0000256" key="2">
    <source>
        <dbReference type="ARBA" id="ARBA00022659"/>
    </source>
</evidence>
<dbReference type="PROSITE" id="PS50923">
    <property type="entry name" value="SUSHI"/>
    <property type="match status" value="2"/>
</dbReference>
<reference evidence="10" key="3">
    <citation type="submission" date="2016-06" db="UniProtKB">
        <authorList>
            <consortium name="WormBaseParasite"/>
        </authorList>
    </citation>
    <scope>IDENTIFICATION</scope>
</reference>
<dbReference type="Proteomes" id="UP000050741">
    <property type="component" value="Unassembled WGS sequence"/>
</dbReference>
<dbReference type="SUPFAM" id="SSF57535">
    <property type="entry name" value="Complement control module/SCR domain"/>
    <property type="match status" value="4"/>
</dbReference>
<dbReference type="PANTHER" id="PTHR45785:SF2">
    <property type="entry name" value="COMPLEMENT FACTOR H-RELATED"/>
    <property type="match status" value="1"/>
</dbReference>
<keyword evidence="3 7" id="KW-0732">Signal</keyword>
<feature type="compositionally biased region" description="Polar residues" evidence="6">
    <location>
        <begin position="1106"/>
        <end position="1115"/>
    </location>
</feature>
<reference evidence="9" key="1">
    <citation type="submission" date="2013-12" db="EMBL/GenBank/DDBJ databases">
        <authorList>
            <person name="Aslett M."/>
        </authorList>
    </citation>
    <scope>NUCLEOTIDE SEQUENCE [LARGE SCALE GENOMIC DNA]</scope>
    <source>
        <strain evidence="9">Lindley</strain>
    </source>
</reference>
<evidence type="ECO:0000313" key="9">
    <source>
        <dbReference type="Proteomes" id="UP000050741"/>
    </source>
</evidence>
<comment type="subcellular location">
    <subcellularLocation>
        <location evidence="1">Virion</location>
    </subcellularLocation>
</comment>
<feature type="compositionally biased region" description="Low complexity" evidence="6">
    <location>
        <begin position="842"/>
        <end position="861"/>
    </location>
</feature>
<feature type="region of interest" description="Disordered" evidence="6">
    <location>
        <begin position="989"/>
        <end position="1028"/>
    </location>
</feature>
<dbReference type="InterPro" id="IPR051503">
    <property type="entry name" value="ComplSys_Reg/VirEntry_Med"/>
</dbReference>
<comment type="caution">
    <text evidence="5">Lacks conserved residue(s) required for the propagation of feature annotation.</text>
</comment>
<keyword evidence="2 5" id="KW-0768">Sushi</keyword>
<sequence length="1125" mass="114199">MGETLVGMVVLLLLLLVLLDVDACNITVKIRSETKQKFRIQLFVPSLKLKSAKVLFTGPEEKKLKIEGPNCWADKWVVRTWKSDGGPTAGGWTGARQESARLDALVPAWLRIVVGDDLRPMITDRESVFCSEGSFWARMPVPGMGGTLAGTACRRPGARAELRWREKRQVSTGTLSPLGSGGSCQPLNVPNGIVNYLPIGIAQNSLIGGTQPAGTTVNTEQHMLGTYPQGSTVQLFCSNGATVSAGASQAFCQFGQWQPMSLGQCLGGGLGLPGTGITPSPNFGIGTTPFGGGTTNVGGCLPAVVVPFGSGTVQYSQLQQGTFGTYTAGTTATLQCPQGFPSGSQSSTCSNGIWTPPLGTCTGGNTGTFGNQFGGNTGTFGGQFGGSTGTFGNQFGSTIAPGNAVNSCLFGLMAPLGASLQYSTGGTNGPFPAGTSAQVVCQTGGVEVAREKTGFNRHFVPAGLGRLVPTIERTCQPVNSGAGGIPNMATPFPQTTAPFGTSTGAGCLPMLAPLGGQLSYTPQQNNNMLGTYPQGSTVQLFCSNGATVSAGASQAFCQFGQWQPMSLGQCLGGGLGLPGTGITPSPNFGIGTTPFGGGTTNVGGCLPAVVVPFGSGTVQYSQLQQGTFGTYTAGTTATLQCPQGFPSGSQSSTCSNGIWTPPLGTCTGGNTGTFGNQFGGNTGTFGNQFGGNTGTFGNQFGSTIAPGNAVQQLPRASLQYSTGGTNGPFPAGTSAQVVCQQGLPQGQSNSVCMNGQWQPAILSGCLVQNAGGLASGIGTGFVGTLNTGLNTLNGGLNQLGIGTQCLLGMAPVLGGNIMYSSIGPPYPPGTNANLQCANGQLPSGTTTPPIGGTFPGSSGSSSSSTATCINGQWQPAQFVGQCFGATAGGGFGAQTTFPPAGLGTTPFSPFTSQQQQQLQQQQPQCLLGIATLALNGRIQYSNGALLGPYQAGTTATLTCNPGFVPNGQSTASCQNGQFQPAALGQCVQSSADQTWPPSSSSSTTSSTRSTAITQGTTTMNGTSTTSTAFGNETTAAATCFELPQPLNGRFVYSPMGLMPPYPIGATVTLVCANGTQLTDGAMVGRSAVCQRGGWAMLSMNTCMPSSTTNANASTVQQQQQQQQQQ</sequence>
<dbReference type="WBParaSite" id="GPLIN_000328400">
    <property type="protein sequence ID" value="GPLIN_000328400"/>
    <property type="gene ID" value="GPLIN_000328400"/>
</dbReference>
<dbReference type="PANTHER" id="PTHR45785">
    <property type="entry name" value="COMPLEMENT FACTOR H-RELATED"/>
    <property type="match status" value="1"/>
</dbReference>
<feature type="region of interest" description="Disordered" evidence="6">
    <location>
        <begin position="841"/>
        <end position="861"/>
    </location>
</feature>
<reference evidence="9" key="2">
    <citation type="submission" date="2014-05" db="EMBL/GenBank/DDBJ databases">
        <title>The genome and life-stage specific transcriptomes of Globodera pallida elucidate key aspects of plant parasitism by a cyst nematode.</title>
        <authorList>
            <person name="Cotton J.A."/>
            <person name="Lilley C.J."/>
            <person name="Jones L.M."/>
            <person name="Kikuchi T."/>
            <person name="Reid A.J."/>
            <person name="Thorpe P."/>
            <person name="Tsai I.J."/>
            <person name="Beasley H."/>
            <person name="Blok V."/>
            <person name="Cock P.J.A."/>
            <person name="Van den Akker S.E."/>
            <person name="Holroyd N."/>
            <person name="Hunt M."/>
            <person name="Mantelin S."/>
            <person name="Naghra H."/>
            <person name="Pain A."/>
            <person name="Palomares-Rius J.E."/>
            <person name="Zarowiecki M."/>
            <person name="Berriman M."/>
            <person name="Jones J.T."/>
            <person name="Urwin P.E."/>
        </authorList>
    </citation>
    <scope>NUCLEOTIDE SEQUENCE [LARGE SCALE GENOMIC DNA]</scope>
    <source>
        <strain evidence="9">Lindley</strain>
    </source>
</reference>
<evidence type="ECO:0000256" key="4">
    <source>
        <dbReference type="ARBA" id="ARBA00023157"/>
    </source>
</evidence>
<evidence type="ECO:0000256" key="3">
    <source>
        <dbReference type="ARBA" id="ARBA00022729"/>
    </source>
</evidence>
<evidence type="ECO:0000256" key="5">
    <source>
        <dbReference type="PROSITE-ProRule" id="PRU00302"/>
    </source>
</evidence>
<dbReference type="SMART" id="SM00032">
    <property type="entry name" value="CCP"/>
    <property type="match status" value="8"/>
</dbReference>
<dbReference type="InterPro" id="IPR035976">
    <property type="entry name" value="Sushi/SCR/CCP_sf"/>
</dbReference>
<feature type="compositionally biased region" description="Low complexity" evidence="6">
    <location>
        <begin position="1116"/>
        <end position="1125"/>
    </location>
</feature>
<accession>A0A183BRP8</accession>
<feature type="signal peptide" evidence="7">
    <location>
        <begin position="1"/>
        <end position="23"/>
    </location>
</feature>
<dbReference type="AlphaFoldDB" id="A0A183BRP8"/>
<feature type="compositionally biased region" description="Low complexity" evidence="6">
    <location>
        <begin position="998"/>
        <end position="1028"/>
    </location>
</feature>
<protein>
    <submittedName>
        <fullName evidence="10">Sushi domain-containing protein</fullName>
    </submittedName>
</protein>
<feature type="domain" description="Sushi" evidence="8">
    <location>
        <begin position="603"/>
        <end position="668"/>
    </location>
</feature>
<dbReference type="Gene3D" id="2.10.70.10">
    <property type="entry name" value="Complement Module, domain 1"/>
    <property type="match status" value="4"/>
</dbReference>
<organism evidence="9 10">
    <name type="scientific">Globodera pallida</name>
    <name type="common">Potato cyst nematode worm</name>
    <name type="synonym">Heterodera pallida</name>
    <dbReference type="NCBI Taxonomy" id="36090"/>
    <lineage>
        <taxon>Eukaryota</taxon>
        <taxon>Metazoa</taxon>
        <taxon>Ecdysozoa</taxon>
        <taxon>Nematoda</taxon>
        <taxon>Chromadorea</taxon>
        <taxon>Rhabditida</taxon>
        <taxon>Tylenchina</taxon>
        <taxon>Tylenchomorpha</taxon>
        <taxon>Tylenchoidea</taxon>
        <taxon>Heteroderidae</taxon>
        <taxon>Heteroderinae</taxon>
        <taxon>Globodera</taxon>
    </lineage>
</organism>
<dbReference type="Pfam" id="PF00084">
    <property type="entry name" value="Sushi"/>
    <property type="match status" value="3"/>
</dbReference>
<keyword evidence="4" id="KW-1015">Disulfide bond</keyword>